<dbReference type="GeneID" id="73470458"/>
<dbReference type="GO" id="GO:0000049">
    <property type="term" value="F:tRNA binding"/>
    <property type="evidence" value="ECO:0007669"/>
    <property type="project" value="UniProtKB-UniRule"/>
</dbReference>
<evidence type="ECO:0000313" key="4">
    <source>
        <dbReference type="EMBL" id="KAG7662804.1"/>
    </source>
</evidence>
<proteinExistence type="predicted"/>
<dbReference type="PANTHER" id="PTHR11586">
    <property type="entry name" value="TRNA-AMINOACYLATION COFACTOR ARC1 FAMILY MEMBER"/>
    <property type="match status" value="1"/>
</dbReference>
<dbReference type="InterPro" id="IPR002547">
    <property type="entry name" value="tRNA-bd_dom"/>
</dbReference>
<dbReference type="PROSITE" id="PS50886">
    <property type="entry name" value="TRBD"/>
    <property type="match status" value="1"/>
</dbReference>
<evidence type="ECO:0000256" key="2">
    <source>
        <dbReference type="PROSITE-ProRule" id="PRU00209"/>
    </source>
</evidence>
<keyword evidence="5" id="KW-1185">Reference proteome</keyword>
<dbReference type="Proteomes" id="UP000694255">
    <property type="component" value="Unassembled WGS sequence"/>
</dbReference>
<dbReference type="AlphaFoldDB" id="A0A8J5Q8A3"/>
<dbReference type="Pfam" id="PF01588">
    <property type="entry name" value="tRNA_bind"/>
    <property type="match status" value="1"/>
</dbReference>
<accession>A0A8J5Q8A3</accession>
<dbReference type="RefSeq" id="XP_049263037.1">
    <property type="nucleotide sequence ID" value="XM_049407536.1"/>
</dbReference>
<comment type="caution">
    <text evidence="4">The sequence shown here is derived from an EMBL/GenBank/DDBJ whole genome shotgun (WGS) entry which is preliminary data.</text>
</comment>
<feature type="domain" description="TRNA-binding" evidence="3">
    <location>
        <begin position="17"/>
        <end position="122"/>
    </location>
</feature>
<dbReference type="PANTHER" id="PTHR11586:SF33">
    <property type="entry name" value="AMINOACYL TRNA SYNTHASE COMPLEX-INTERACTING MULTIFUNCTIONAL PROTEIN 1"/>
    <property type="match status" value="1"/>
</dbReference>
<protein>
    <recommendedName>
        <fullName evidence="3">tRNA-binding domain-containing protein</fullName>
    </recommendedName>
</protein>
<keyword evidence="2" id="KW-0820">tRNA-binding</keyword>
<evidence type="ECO:0000313" key="5">
    <source>
        <dbReference type="Proteomes" id="UP000694255"/>
    </source>
</evidence>
<keyword evidence="1 2" id="KW-0694">RNA-binding</keyword>
<gene>
    <name evidence="4" type="ORF">J8A68_003658</name>
</gene>
<dbReference type="EMBL" id="JAGSYN010000161">
    <property type="protein sequence ID" value="KAG7662804.1"/>
    <property type="molecule type" value="Genomic_DNA"/>
</dbReference>
<name>A0A8J5Q8A3_9ASCO</name>
<dbReference type="OrthoDB" id="19141at2759"/>
<evidence type="ECO:0000259" key="3">
    <source>
        <dbReference type="PROSITE" id="PS50886"/>
    </source>
</evidence>
<evidence type="ECO:0000256" key="1">
    <source>
        <dbReference type="ARBA" id="ARBA00022884"/>
    </source>
</evidence>
<reference evidence="4 5" key="1">
    <citation type="journal article" date="2021" name="DNA Res.">
        <title>Genome analysis of Candida subhashii reveals its hybrid nature and dual mitochondrial genome conformations.</title>
        <authorList>
            <person name="Mixao V."/>
            <person name="Hegedusova E."/>
            <person name="Saus E."/>
            <person name="Pryszcz L.P."/>
            <person name="Cillingova A."/>
            <person name="Nosek J."/>
            <person name="Gabaldon T."/>
        </authorList>
    </citation>
    <scope>NUCLEOTIDE SEQUENCE [LARGE SCALE GENOMIC DNA]</scope>
    <source>
        <strain evidence="4 5">CBS 10753</strain>
    </source>
</reference>
<dbReference type="InterPro" id="IPR051270">
    <property type="entry name" value="Tyrosine-tRNA_ligase_regulator"/>
</dbReference>
<sequence>MIRSIIGRRAYSEAVTKKSYLKLQVGQIQSCKRHEGSDNLYVSQIQIDDSNTYQICSGLVPYIPIEQMQNKRVVVVTNMKQKKLRGEASKGMILAATSQSEGQTQVEVVEPPKSSIIGERLFFGSEDHDFQPPVLKTAVWEYIQPRLKTNKDKQPVFVDEEGKELVLRGKDESDSAIVATLTNASVH</sequence>
<organism evidence="4 5">
    <name type="scientific">[Candida] subhashii</name>
    <dbReference type="NCBI Taxonomy" id="561895"/>
    <lineage>
        <taxon>Eukaryota</taxon>
        <taxon>Fungi</taxon>
        <taxon>Dikarya</taxon>
        <taxon>Ascomycota</taxon>
        <taxon>Saccharomycotina</taxon>
        <taxon>Pichiomycetes</taxon>
        <taxon>Debaryomycetaceae</taxon>
        <taxon>Spathaspora</taxon>
    </lineage>
</organism>